<keyword evidence="2" id="KW-1185">Reference proteome</keyword>
<dbReference type="Proteomes" id="UP000239181">
    <property type="component" value="Unassembled WGS sequence"/>
</dbReference>
<proteinExistence type="predicted"/>
<protein>
    <submittedName>
        <fullName evidence="1">Uncharacterized protein</fullName>
    </submittedName>
</protein>
<organism evidence="1 2">
    <name type="scientific">Pantoea coffeiphila</name>
    <dbReference type="NCBI Taxonomy" id="1465635"/>
    <lineage>
        <taxon>Bacteria</taxon>
        <taxon>Pseudomonadati</taxon>
        <taxon>Pseudomonadota</taxon>
        <taxon>Gammaproteobacteria</taxon>
        <taxon>Enterobacterales</taxon>
        <taxon>Erwiniaceae</taxon>
        <taxon>Pantoea</taxon>
    </lineage>
</organism>
<dbReference type="RefSeq" id="WP_105595644.1">
    <property type="nucleotide sequence ID" value="NZ_JAFBFW010000001.1"/>
</dbReference>
<reference evidence="1 2" key="1">
    <citation type="submission" date="2017-10" db="EMBL/GenBank/DDBJ databases">
        <title>Draft genome of two endophytic bacteria isolated from 'guarana' Paullinia cupana (Mart.) Ducke.</title>
        <authorList>
            <person name="Siqueira K.A."/>
            <person name="Liotti R.G."/>
            <person name="Mendes T.A."/>
            <person name="Soares M.A."/>
        </authorList>
    </citation>
    <scope>NUCLEOTIDE SEQUENCE [LARGE SCALE GENOMIC DNA]</scope>
    <source>
        <strain evidence="1 2">342</strain>
    </source>
</reference>
<evidence type="ECO:0000313" key="1">
    <source>
        <dbReference type="EMBL" id="PRD12544.1"/>
    </source>
</evidence>
<sequence length="102" mass="12173">MMNIDKMQDITDFYQDFLQAIRSIRGSMLHRDAEKKLMLLRWLDARQKKRSCRSHCKSEILSMYAEVETHPPEVLERRIRTLYENCACILAQLRAPAVRRYA</sequence>
<dbReference type="OrthoDB" id="6555561at2"/>
<dbReference type="EMBL" id="PDET01000030">
    <property type="protein sequence ID" value="PRD12544.1"/>
    <property type="molecule type" value="Genomic_DNA"/>
</dbReference>
<dbReference type="AlphaFoldDB" id="A0A2S9I4A9"/>
<name>A0A2S9I4A9_9GAMM</name>
<gene>
    <name evidence="1" type="ORF">CQW29_25955</name>
</gene>
<accession>A0A2S9I4A9</accession>
<comment type="caution">
    <text evidence="1">The sequence shown here is derived from an EMBL/GenBank/DDBJ whole genome shotgun (WGS) entry which is preliminary data.</text>
</comment>
<evidence type="ECO:0000313" key="2">
    <source>
        <dbReference type="Proteomes" id="UP000239181"/>
    </source>
</evidence>